<evidence type="ECO:0000256" key="1">
    <source>
        <dbReference type="RuleBase" id="RU367018"/>
    </source>
</evidence>
<evidence type="ECO:0000313" key="3">
    <source>
        <dbReference type="Proteomes" id="UP000289738"/>
    </source>
</evidence>
<dbReference type="GO" id="GO:0005634">
    <property type="term" value="C:nucleus"/>
    <property type="evidence" value="ECO:0007669"/>
    <property type="project" value="UniProtKB-SubCell"/>
</dbReference>
<dbReference type="GO" id="GO:0008270">
    <property type="term" value="F:zinc ion binding"/>
    <property type="evidence" value="ECO:0007669"/>
    <property type="project" value="UniProtKB-UniRule"/>
</dbReference>
<comment type="function">
    <text evidence="1">Putative transcription activator involved in regulating light control of development.</text>
</comment>
<proteinExistence type="inferred from homology"/>
<dbReference type="Proteomes" id="UP000289738">
    <property type="component" value="Chromosome B09"/>
</dbReference>
<comment type="caution">
    <text evidence="2">The sequence shown here is derived from an EMBL/GenBank/DDBJ whole genome shotgun (WGS) entry which is preliminary data.</text>
</comment>
<keyword evidence="1" id="KW-0539">Nucleus</keyword>
<dbReference type="PANTHER" id="PTHR31669:SF283">
    <property type="entry name" value="PROTEIN FAR1-RELATED SEQUENCE"/>
    <property type="match status" value="1"/>
</dbReference>
<accession>A0A444XQQ1</accession>
<dbReference type="GO" id="GO:0006355">
    <property type="term" value="P:regulation of DNA-templated transcription"/>
    <property type="evidence" value="ECO:0007669"/>
    <property type="project" value="UniProtKB-UniRule"/>
</dbReference>
<comment type="subcellular location">
    <subcellularLocation>
        <location evidence="1">Nucleus</location>
    </subcellularLocation>
</comment>
<protein>
    <recommendedName>
        <fullName evidence="1">Protein FAR1-RELATED SEQUENCE</fullName>
    </recommendedName>
</protein>
<evidence type="ECO:0000313" key="2">
    <source>
        <dbReference type="EMBL" id="RYQ92058.1"/>
    </source>
</evidence>
<gene>
    <name evidence="2" type="ORF">Ahy_B09g098168</name>
</gene>
<name>A0A444XQQ1_ARAHY</name>
<keyword evidence="1" id="KW-0862">Zinc</keyword>
<keyword evidence="1" id="KW-0863">Zinc-finger</keyword>
<reference evidence="2 3" key="1">
    <citation type="submission" date="2019-01" db="EMBL/GenBank/DDBJ databases">
        <title>Sequencing of cultivated peanut Arachis hypogaea provides insights into genome evolution and oil improvement.</title>
        <authorList>
            <person name="Chen X."/>
        </authorList>
    </citation>
    <scope>NUCLEOTIDE SEQUENCE [LARGE SCALE GENOMIC DNA]</scope>
    <source>
        <strain evidence="3">cv. Fuhuasheng</strain>
        <tissue evidence="2">Leaves</tissue>
    </source>
</reference>
<keyword evidence="1" id="KW-0479">Metal-binding</keyword>
<comment type="similarity">
    <text evidence="1">Belongs to the FHY3/FAR1 family.</text>
</comment>
<dbReference type="PANTHER" id="PTHR31669">
    <property type="entry name" value="PROTEIN FAR1-RELATED SEQUENCE 10-RELATED"/>
    <property type="match status" value="1"/>
</dbReference>
<organism evidence="2 3">
    <name type="scientific">Arachis hypogaea</name>
    <name type="common">Peanut</name>
    <dbReference type="NCBI Taxonomy" id="3818"/>
    <lineage>
        <taxon>Eukaryota</taxon>
        <taxon>Viridiplantae</taxon>
        <taxon>Streptophyta</taxon>
        <taxon>Embryophyta</taxon>
        <taxon>Tracheophyta</taxon>
        <taxon>Spermatophyta</taxon>
        <taxon>Magnoliopsida</taxon>
        <taxon>eudicotyledons</taxon>
        <taxon>Gunneridae</taxon>
        <taxon>Pentapetalae</taxon>
        <taxon>rosids</taxon>
        <taxon>fabids</taxon>
        <taxon>Fabales</taxon>
        <taxon>Fabaceae</taxon>
        <taxon>Papilionoideae</taxon>
        <taxon>50 kb inversion clade</taxon>
        <taxon>dalbergioids sensu lato</taxon>
        <taxon>Dalbergieae</taxon>
        <taxon>Pterocarpus clade</taxon>
        <taxon>Arachis</taxon>
    </lineage>
</organism>
<dbReference type="InterPro" id="IPR031052">
    <property type="entry name" value="FHY3/FAR1"/>
</dbReference>
<dbReference type="EMBL" id="SDMP01000019">
    <property type="protein sequence ID" value="RYQ92058.1"/>
    <property type="molecule type" value="Genomic_DNA"/>
</dbReference>
<dbReference type="AlphaFoldDB" id="A0A444XQQ1"/>
<sequence length="134" mass="16484">MKYNVEDNKWLLELFEDRHLWIPVYLDHHFWVRMRSTQRSESMHVFFNKFITCNSSLIQFVKQYDNCLGNREQRERKSDAADFRSVILCATKSSIEAQFQHVYTHEKFKHNLEERFQTPHSISLRLQTMRYHRK</sequence>
<keyword evidence="3" id="KW-1185">Reference proteome</keyword>